<dbReference type="InterPro" id="IPR015919">
    <property type="entry name" value="Cadherin-like_sf"/>
</dbReference>
<dbReference type="RefSeq" id="XP_055882927.1">
    <property type="nucleotide sequence ID" value="XM_056026952.1"/>
</dbReference>
<dbReference type="OMA" id="KCRISYG"/>
<dbReference type="GO" id="GO:0005509">
    <property type="term" value="F:calcium ion binding"/>
    <property type="evidence" value="ECO:0007669"/>
    <property type="project" value="InterPro"/>
</dbReference>
<proteinExistence type="predicted"/>
<dbReference type="Gene3D" id="2.60.40.60">
    <property type="entry name" value="Cadherins"/>
    <property type="match status" value="1"/>
</dbReference>
<keyword evidence="4" id="KW-0130">Cell adhesion</keyword>
<comment type="subcellular location">
    <subcellularLocation>
        <location evidence="1">Endomembrane system</location>
        <topology evidence="1">Peripheral membrane protein</topology>
    </subcellularLocation>
    <subcellularLocation>
        <location evidence="2">Secreted</location>
    </subcellularLocation>
</comment>
<dbReference type="InterPro" id="IPR050633">
    <property type="entry name" value="Neuropilin_MCO_CoagFactor"/>
</dbReference>
<evidence type="ECO:0000256" key="7">
    <source>
        <dbReference type="SAM" id="SignalP"/>
    </source>
</evidence>
<dbReference type="GO" id="GO:0005886">
    <property type="term" value="C:plasma membrane"/>
    <property type="evidence" value="ECO:0007669"/>
    <property type="project" value="TreeGrafter"/>
</dbReference>
<dbReference type="RefSeq" id="XP_055882926.1">
    <property type="nucleotide sequence ID" value="XM_056026951.1"/>
</dbReference>
<evidence type="ECO:0000256" key="3">
    <source>
        <dbReference type="ARBA" id="ARBA00022525"/>
    </source>
</evidence>
<dbReference type="SUPFAM" id="SSF49313">
    <property type="entry name" value="Cadherin-like"/>
    <property type="match status" value="1"/>
</dbReference>
<dbReference type="GO" id="GO:0012505">
    <property type="term" value="C:endomembrane system"/>
    <property type="evidence" value="ECO:0007669"/>
    <property type="project" value="UniProtKB-SubCell"/>
</dbReference>
<name>A0A9W3A6N2_BIOGL</name>
<feature type="signal peptide" evidence="7">
    <location>
        <begin position="1"/>
        <end position="29"/>
    </location>
</feature>
<dbReference type="PANTHER" id="PTHR46806:SF5">
    <property type="entry name" value="F5_8 TYPE C DOMAIN-CONTAINING PROTEIN"/>
    <property type="match status" value="1"/>
</dbReference>
<evidence type="ECO:0000256" key="4">
    <source>
        <dbReference type="ARBA" id="ARBA00022889"/>
    </source>
</evidence>
<evidence type="ECO:0000256" key="6">
    <source>
        <dbReference type="ARBA" id="ARBA00023157"/>
    </source>
</evidence>
<dbReference type="GO" id="GO:0005576">
    <property type="term" value="C:extracellular region"/>
    <property type="evidence" value="ECO:0007669"/>
    <property type="project" value="UniProtKB-SubCell"/>
</dbReference>
<evidence type="ECO:0000259" key="8">
    <source>
        <dbReference type="PROSITE" id="PS50022"/>
    </source>
</evidence>
<keyword evidence="3" id="KW-0964">Secreted</keyword>
<dbReference type="SUPFAM" id="SSF49785">
    <property type="entry name" value="Galactose-binding domain-like"/>
    <property type="match status" value="1"/>
</dbReference>
<protein>
    <submittedName>
        <fullName evidence="10 11">Uncharacterized protein LOC106075275 isoform X1</fullName>
    </submittedName>
</protein>
<dbReference type="CDD" id="cd11304">
    <property type="entry name" value="Cadherin_repeat"/>
    <property type="match status" value="1"/>
</dbReference>
<keyword evidence="9" id="KW-1185">Reference proteome</keyword>
<feature type="domain" description="F5/8 type C" evidence="8">
    <location>
        <begin position="1546"/>
        <end position="1691"/>
    </location>
</feature>
<evidence type="ECO:0000313" key="10">
    <source>
        <dbReference type="RefSeq" id="XP_055882926.1"/>
    </source>
</evidence>
<evidence type="ECO:0000256" key="1">
    <source>
        <dbReference type="ARBA" id="ARBA00004184"/>
    </source>
</evidence>
<dbReference type="GO" id="GO:0038023">
    <property type="term" value="F:signaling receptor activity"/>
    <property type="evidence" value="ECO:0007669"/>
    <property type="project" value="TreeGrafter"/>
</dbReference>
<dbReference type="OrthoDB" id="6355129at2759"/>
<accession>A0A9W3A6N2</accession>
<dbReference type="PROSITE" id="PS50022">
    <property type="entry name" value="FA58C_3"/>
    <property type="match status" value="1"/>
</dbReference>
<dbReference type="Proteomes" id="UP001165740">
    <property type="component" value="Chromosome 4"/>
</dbReference>
<dbReference type="InterPro" id="IPR008979">
    <property type="entry name" value="Galactose-bd-like_sf"/>
</dbReference>
<evidence type="ECO:0000313" key="9">
    <source>
        <dbReference type="Proteomes" id="UP001165740"/>
    </source>
</evidence>
<dbReference type="Gene3D" id="2.60.120.260">
    <property type="entry name" value="Galactose-binding domain-like"/>
    <property type="match status" value="1"/>
</dbReference>
<keyword evidence="5" id="KW-0472">Membrane</keyword>
<feature type="chain" id="PRO_5044702728" evidence="7">
    <location>
        <begin position="30"/>
        <end position="1863"/>
    </location>
</feature>
<dbReference type="PANTHER" id="PTHR46806">
    <property type="entry name" value="F5/8 TYPE C DOMAIN-CONTAINING PROTEIN"/>
    <property type="match status" value="1"/>
</dbReference>
<gene>
    <name evidence="10 11" type="primary">LOC106075275</name>
</gene>
<evidence type="ECO:0000256" key="2">
    <source>
        <dbReference type="ARBA" id="ARBA00004613"/>
    </source>
</evidence>
<evidence type="ECO:0000313" key="11">
    <source>
        <dbReference type="RefSeq" id="XP_055882927.1"/>
    </source>
</evidence>
<dbReference type="GO" id="GO:0007155">
    <property type="term" value="P:cell adhesion"/>
    <property type="evidence" value="ECO:0007669"/>
    <property type="project" value="UniProtKB-KW"/>
</dbReference>
<keyword evidence="6" id="KW-1015">Disulfide bond</keyword>
<reference evidence="10 11" key="1">
    <citation type="submission" date="2025-04" db="UniProtKB">
        <authorList>
            <consortium name="RefSeq"/>
        </authorList>
    </citation>
    <scope>IDENTIFICATION</scope>
</reference>
<sequence length="1863" mass="201946">MTPSFKSRIRLVQLFVLASLLYQACEVGSSDCVHGIGLPDGTCDCYSCWKGKSCDQYASQPPRFAYDVGSVTLTQSHLEGKPVYKAEANDPDEEFCRDPSGCSCSNVTYFLVSQDEASTFIIDKYTGEIRVSGESYSLFPTYELKIGASDDGVTYDTMTLTVTTGTSWDNTAVNNYKMDIKNGYASDESERYLNMVPEVGEEPHHRQKRAITLPTNLTFNLEKYGTNQNLAVIKVGHRIQFKLDILFPAGSTDIQVEIFTPDSDTIVMMLCNVVVTVGKNLDYNGSAVPVLESLNNSTFNDRAIIALGTVRNNASDLSVNSSSIITVTYEAVMVENANTVNKDYWVSVGAEFNNENDVWVGQASFTANITNDTTSSFSPPQANFTGPASMSIGSSSIFYVDLAVMYPVIDLKIDVIAAINYTDVMSICDAKLVSVSDAYTCSFPDMKNITPTFSAEGNTRGNRRMTMYLGRPINKLAREYAISQIQANKGIISFVVQITLLDDPTLVGKDYWIGATVEFGTTVIWAGQLKITATAKSPSQAVSPGFSVSMKSGTAVTATRPGIIQLDMTVPESTSADYLLEVVGPFQNGDTVFQMCGVKVTSGENIACGTSNTIDPEYRISSNFSSYADIMRVDLGRITNVGNTGWNATNQTTKNLVRILVYLKVANASLVTVGTNYSVSFGMFLGNTNLTIGQISVPVSASISADNITALNTPARNLTFGGRGSDTIPVGRTGKVLLNIQTARNTIYSPFNIEFIMPNATNRTLAKICKIQLQSVGQNNPCVIKESIEKSVLLLSSFNDTNYDRAVINMDSLCNYETVNDVAEDAIVLAINFILLNDSQLYSTPQTAISGGIMFSQSNLWVVQLAVTANFSSSAYTLSATPYITTVANTYNLNSIPLGFPAKFYIRVKLAPNSTSPLALNISTSDDALSICDIRLVRVGDGYPCIDSSAKVKRIFGTDQILGVNKQASIDIGIADNVGVDTLVQSSSFDSNTIELELVTKLTPDATKAPNNSNHTVNVLLKYGPNYGSSLNTTATVTATTNTTFASAYTLSSTSLTGNISVLSITGSEDPVADENFTYIVQSETKRVVLSLDTVVNSTSQLSVTVSTPLNLPNVMEILYIGLLDKGDNVLCVTQAHTTTTYQPRNVGGLYTDIGEIKLGYVCNTGTNTVDSSANRIRIESLVRLLDSATVAVGSNVSVTFTVNSNNQSILVQTLSLTVGDASNYATVYLSNATIKNGTYLNTTENTITVPIAGFRTLPLVFTVIPFTSSKVTFDAVMPYNTSAIMTIMDVKFVSSGKNLPNMALAQNSFQVTKSSAYNSSQITKYEAELGVISNGGQSYRYGFNQSSDDDTFTVEVTLQMADHPTATNTKPYIASFGIHVANVVLILDVTILVQRNGTENLIFNVSSLLNTTTSTSTNVEIETTIALSNSSRAEAQNAVLNIFLPPYVSFVDAFVQTEKKNILAISKNNGTLALQFGTIFFTDAFCVKIILEPNNTYRVPLGISGLNTVMSYQLVGDTNTIKDVSGSLDYVNFTIDTTPDAGIACNTGPLGLQSGQIKTCQLTSSDDSIVGHEVNQGRYGNAGWSPFVHAGQVSQERYFQVYFGNKTVVTKILLQQNITGAKLKTLKLKYSDDGLAWIYYNNNDINPNLFNSTQELLVPSPQVHRYIRLIIYDLVNNTEMGFFSFELIGCSISTDKPADVCSEVIVPAIKLPDFSRRSFLWTSAVLYVCDSVQGKKGVEQKCFSSIDDVTWMELDPRVGSILGYDSAETRVFAVSSNGLHYMSTLNGIDWFTSVPSDVNKAKVLPTFKSATKVSVDGNSALNVDIPDTQFIDSPYGATNDGIKKQSGTWKLIFSWNTAYCCP</sequence>
<dbReference type="Pfam" id="PF00754">
    <property type="entry name" value="F5_F8_type_C"/>
    <property type="match status" value="1"/>
</dbReference>
<dbReference type="InterPro" id="IPR000421">
    <property type="entry name" value="FA58C"/>
</dbReference>
<evidence type="ECO:0000256" key="5">
    <source>
        <dbReference type="ARBA" id="ARBA00023136"/>
    </source>
</evidence>
<dbReference type="GeneID" id="106075275"/>
<organism evidence="9 10">
    <name type="scientific">Biomphalaria glabrata</name>
    <name type="common">Bloodfluke planorb</name>
    <name type="synonym">Freshwater snail</name>
    <dbReference type="NCBI Taxonomy" id="6526"/>
    <lineage>
        <taxon>Eukaryota</taxon>
        <taxon>Metazoa</taxon>
        <taxon>Spiralia</taxon>
        <taxon>Lophotrochozoa</taxon>
        <taxon>Mollusca</taxon>
        <taxon>Gastropoda</taxon>
        <taxon>Heterobranchia</taxon>
        <taxon>Euthyneura</taxon>
        <taxon>Panpulmonata</taxon>
        <taxon>Hygrophila</taxon>
        <taxon>Lymnaeoidea</taxon>
        <taxon>Planorbidae</taxon>
        <taxon>Biomphalaria</taxon>
    </lineage>
</organism>
<keyword evidence="7" id="KW-0732">Signal</keyword>